<comment type="caution">
    <text evidence="1">The sequence shown here is derived from an EMBL/GenBank/DDBJ whole genome shotgun (WGS) entry which is preliminary data.</text>
</comment>
<evidence type="ECO:0000313" key="2">
    <source>
        <dbReference type="Proteomes" id="UP000728647"/>
    </source>
</evidence>
<sequence>MTTKVVERTDDYTVELEPELGIPVFTYNRFVTGEELREAALRWAEVVEAEGADRYVVNTAEFMAHKDEDKKWLAESWIPKLLDLGVRVGAGVHADSAVASLEKRRIETALNEIDPRFEYRTFTSDADALAWLAEQ</sequence>
<gene>
    <name evidence="1" type="ORF">HT576_10065</name>
</gene>
<reference evidence="1" key="1">
    <citation type="submission" date="2020-06" db="EMBL/GenBank/DDBJ databases">
        <title>Haloterrigena sp. nov., an extremely halophilic archaeon isolated from a saline sediment.</title>
        <authorList>
            <person name="Liu B.-B."/>
        </authorList>
    </citation>
    <scope>NUCLEOTIDE SEQUENCE</scope>
    <source>
        <strain evidence="1">SYSU A121-1</strain>
    </source>
</reference>
<proteinExistence type="predicted"/>
<accession>A0A8J8KFA6</accession>
<protein>
    <recommendedName>
        <fullName evidence="3">STAS/SEC14 domain-containing protein</fullName>
    </recommendedName>
</protein>
<evidence type="ECO:0000313" key="1">
    <source>
        <dbReference type="EMBL" id="NUB91361.1"/>
    </source>
</evidence>
<dbReference type="AlphaFoldDB" id="A0A8J8KFA6"/>
<organism evidence="1 2">
    <name type="scientific">Haloterrigena gelatinilytica</name>
    <dbReference type="NCBI Taxonomy" id="2741724"/>
    <lineage>
        <taxon>Archaea</taxon>
        <taxon>Methanobacteriati</taxon>
        <taxon>Methanobacteriota</taxon>
        <taxon>Stenosarchaea group</taxon>
        <taxon>Halobacteria</taxon>
        <taxon>Halobacteriales</taxon>
        <taxon>Natrialbaceae</taxon>
        <taxon>Haloterrigena</taxon>
    </lineage>
</organism>
<dbReference type="OrthoDB" id="320547at2157"/>
<dbReference type="Proteomes" id="UP000728647">
    <property type="component" value="Unassembled WGS sequence"/>
</dbReference>
<evidence type="ECO:0008006" key="3">
    <source>
        <dbReference type="Google" id="ProtNLM"/>
    </source>
</evidence>
<dbReference type="EMBL" id="JABURA010000001">
    <property type="protein sequence ID" value="NUB91361.1"/>
    <property type="molecule type" value="Genomic_DNA"/>
</dbReference>
<dbReference type="RefSeq" id="WP_174701953.1">
    <property type="nucleotide sequence ID" value="NZ_JABURA010000001.1"/>
</dbReference>
<name>A0A8J8KFA6_9EURY</name>